<organism evidence="2 3">
    <name type="scientific">Mesorhizobium plurifarium</name>
    <dbReference type="NCBI Taxonomy" id="69974"/>
    <lineage>
        <taxon>Bacteria</taxon>
        <taxon>Pseudomonadati</taxon>
        <taxon>Pseudomonadota</taxon>
        <taxon>Alphaproteobacteria</taxon>
        <taxon>Hyphomicrobiales</taxon>
        <taxon>Phyllobacteriaceae</taxon>
        <taxon>Mesorhizobium</taxon>
    </lineage>
</organism>
<name>A0A090DT98_MESPL</name>
<dbReference type="InterPro" id="IPR050508">
    <property type="entry name" value="Methyltransf_Superfamily"/>
</dbReference>
<dbReference type="EMBL" id="CCMZ01000024">
    <property type="protein sequence ID" value="CDX20028.1"/>
    <property type="molecule type" value="Genomic_DNA"/>
</dbReference>
<feature type="domain" description="Methyltransferase" evidence="1">
    <location>
        <begin position="167"/>
        <end position="262"/>
    </location>
</feature>
<dbReference type="Gene3D" id="3.40.50.150">
    <property type="entry name" value="Vaccinia Virus protein VP39"/>
    <property type="match status" value="1"/>
</dbReference>
<accession>A0A090DT98</accession>
<evidence type="ECO:0000259" key="1">
    <source>
        <dbReference type="Pfam" id="PF13649"/>
    </source>
</evidence>
<sequence length="317" mass="34582">MDGAKGLDPERVAMTAAERERMTARHILERCMANDLSAEVAIARLALNLQPDVQPADLADIALDMRSYAPRRRGWLEEVAMLLSRKEVSFDDLRTTAASVCHDHLDDETHEMTVSRLASGFDRAAAISPAASVQLSSLGDEEKLSAATAEIASWLEQQGFLGRGKTILDIGCGIGRFERALHQKAKHIVGIDISSRMLDIARRRCAGLGNVEFRQTSGLDLGEFVAAGFDGVLAVDCFPYLVLAGIADRHFSEIARLLRPGGLAAILNYSYRTSPAVDSFDVRRLAHACAMDVLVDADLPFRRWDGTAFLVRRSGGT</sequence>
<dbReference type="STRING" id="69974.MPLDJ20_70025"/>
<reference evidence="3" key="1">
    <citation type="submission" date="2014-08" db="EMBL/GenBank/DDBJ databases">
        <authorList>
            <person name="Moulin L."/>
        </authorList>
    </citation>
    <scope>NUCLEOTIDE SEQUENCE [LARGE SCALE GENOMIC DNA]</scope>
</reference>
<protein>
    <submittedName>
        <fullName evidence="2">Methyltransferase type 11</fullName>
    </submittedName>
</protein>
<dbReference type="Proteomes" id="UP000045285">
    <property type="component" value="Unassembled WGS sequence"/>
</dbReference>
<dbReference type="InterPro" id="IPR029063">
    <property type="entry name" value="SAM-dependent_MTases_sf"/>
</dbReference>
<dbReference type="GO" id="GO:0032259">
    <property type="term" value="P:methylation"/>
    <property type="evidence" value="ECO:0007669"/>
    <property type="project" value="UniProtKB-KW"/>
</dbReference>
<dbReference type="AlphaFoldDB" id="A0A090DT98"/>
<keyword evidence="3" id="KW-1185">Reference proteome</keyword>
<evidence type="ECO:0000313" key="3">
    <source>
        <dbReference type="Proteomes" id="UP000045285"/>
    </source>
</evidence>
<dbReference type="InterPro" id="IPR041698">
    <property type="entry name" value="Methyltransf_25"/>
</dbReference>
<proteinExistence type="predicted"/>
<keyword evidence="2" id="KW-0808">Transferase</keyword>
<dbReference type="GO" id="GO:0008168">
    <property type="term" value="F:methyltransferase activity"/>
    <property type="evidence" value="ECO:0007669"/>
    <property type="project" value="UniProtKB-KW"/>
</dbReference>
<gene>
    <name evidence="2" type="ORF">MPL3356_300229</name>
</gene>
<dbReference type="CDD" id="cd02440">
    <property type="entry name" value="AdoMet_MTases"/>
    <property type="match status" value="1"/>
</dbReference>
<dbReference type="Pfam" id="PF13649">
    <property type="entry name" value="Methyltransf_25"/>
    <property type="match status" value="1"/>
</dbReference>
<evidence type="ECO:0000313" key="2">
    <source>
        <dbReference type="EMBL" id="CDX20028.1"/>
    </source>
</evidence>
<keyword evidence="2" id="KW-0489">Methyltransferase</keyword>
<dbReference type="SUPFAM" id="SSF53335">
    <property type="entry name" value="S-adenosyl-L-methionine-dependent methyltransferases"/>
    <property type="match status" value="1"/>
</dbReference>
<dbReference type="PANTHER" id="PTHR42912">
    <property type="entry name" value="METHYLTRANSFERASE"/>
    <property type="match status" value="1"/>
</dbReference>